<comment type="caution">
    <text evidence="2">The sequence shown here is derived from an EMBL/GenBank/DDBJ whole genome shotgun (WGS) entry which is preliminary data.</text>
</comment>
<dbReference type="RefSeq" id="WP_310328768.1">
    <property type="nucleotide sequence ID" value="NZ_JAVDXV010000004.1"/>
</dbReference>
<evidence type="ECO:0000256" key="1">
    <source>
        <dbReference type="SAM" id="MobiDB-lite"/>
    </source>
</evidence>
<gene>
    <name evidence="2" type="ORF">J2X21_002424</name>
</gene>
<name>A0ABU2A8E8_9BURK</name>
<keyword evidence="3" id="KW-1185">Reference proteome</keyword>
<proteinExistence type="predicted"/>
<evidence type="ECO:0000313" key="3">
    <source>
        <dbReference type="Proteomes" id="UP001180825"/>
    </source>
</evidence>
<dbReference type="Proteomes" id="UP001180825">
    <property type="component" value="Unassembled WGS sequence"/>
</dbReference>
<evidence type="ECO:0000313" key="2">
    <source>
        <dbReference type="EMBL" id="MDR7333290.1"/>
    </source>
</evidence>
<accession>A0ABU2A8E8</accession>
<protein>
    <submittedName>
        <fullName evidence="2">Uncharacterized protein</fullName>
    </submittedName>
</protein>
<dbReference type="EMBL" id="JAVDXV010000004">
    <property type="protein sequence ID" value="MDR7333290.1"/>
    <property type="molecule type" value="Genomic_DNA"/>
</dbReference>
<feature type="region of interest" description="Disordered" evidence="1">
    <location>
        <begin position="1"/>
        <end position="88"/>
    </location>
</feature>
<reference evidence="2 3" key="1">
    <citation type="submission" date="2023-07" db="EMBL/GenBank/DDBJ databases">
        <title>Sorghum-associated microbial communities from plants grown in Nebraska, USA.</title>
        <authorList>
            <person name="Schachtman D."/>
        </authorList>
    </citation>
    <scope>NUCLEOTIDE SEQUENCE [LARGE SCALE GENOMIC DNA]</scope>
    <source>
        <strain evidence="2 3">BE316</strain>
    </source>
</reference>
<organism evidence="2 3">
    <name type="scientific">Roseateles asaccharophilus</name>
    <dbReference type="NCBI Taxonomy" id="582607"/>
    <lineage>
        <taxon>Bacteria</taxon>
        <taxon>Pseudomonadati</taxon>
        <taxon>Pseudomonadota</taxon>
        <taxon>Betaproteobacteria</taxon>
        <taxon>Burkholderiales</taxon>
        <taxon>Sphaerotilaceae</taxon>
        <taxon>Roseateles</taxon>
    </lineage>
</organism>
<sequence>MRVTATTPVAPTGDAARPQGPSLPHERDQQNASTNPHPDPQMRRAARDLNQGQVDTDLRATPGLDAERRGGMVKGGESGASKPVRGRR</sequence>